<feature type="binding site" evidence="15">
    <location>
        <position position="192"/>
    </location>
    <ligand>
        <name>substrate</name>
    </ligand>
</feature>
<keyword evidence="12" id="KW-0511">Multifunctional enzyme</keyword>
<dbReference type="NCBIfam" id="TIGR00326">
    <property type="entry name" value="eubact_ribD"/>
    <property type="match status" value="1"/>
</dbReference>
<dbReference type="PANTHER" id="PTHR38011:SF7">
    <property type="entry name" value="2,5-DIAMINO-6-RIBOSYLAMINO-4(3H)-PYRIMIDINONE 5'-PHOSPHATE REDUCTASE"/>
    <property type="match status" value="1"/>
</dbReference>
<dbReference type="AlphaFoldDB" id="F3QT24"/>
<dbReference type="eggNOG" id="COG0117">
    <property type="taxonomic scope" value="Bacteria"/>
</dbReference>
<dbReference type="InterPro" id="IPR002125">
    <property type="entry name" value="CMP_dCMP_dom"/>
</dbReference>
<accession>F3QT24</accession>
<keyword evidence="9 13" id="KW-0862">Zinc</keyword>
<sequence>MTTDEKYMSRCIQLARNGFYGAAPNPMVGAVIVHDGKIIGEGYHVRCGGPHAEVNAIRSVGNPELLKESTIYVSLEPCSHYGKTPPCADLIVEKGIPRVVVGCMDPFAKVAGRGIRKLQEAGIEVTVGVLEAECLALNRRFMTFHTHRRPYITLKWAESADGFMDGLRTDYEKEKPYAFSTPYTRMLVHRCRAGHQAILVGRQTALADNPLLNLRLWPGKSPLRLVVDRNGSLPKHLALFNDGAETRVYLDALSVHPLYGEQAGVTCVRLDFSRDILPQVLDDLYHLSVQSLLVEGGRRLLESFISAGLWDEIRVEQSPVWLKEGVPSPSWPHGRIRTTEVERHLLVHILSSRGSSAV</sequence>
<comment type="function">
    <text evidence="1 13">Converts 2,5-diamino-6-(ribosylamino)-4(3h)-pyrimidinone 5'-phosphate into 5-amino-6-(ribosylamino)-2,4(1h,3h)-pyrimidinedione 5'-phosphate.</text>
</comment>
<comment type="cofactor">
    <cofactor evidence="13 16">
        <name>Zn(2+)</name>
        <dbReference type="ChEBI" id="CHEBI:29105"/>
    </cofactor>
    <text evidence="13 16">Binds 1 zinc ion.</text>
</comment>
<evidence type="ECO:0000256" key="5">
    <source>
        <dbReference type="ARBA" id="ARBA00007417"/>
    </source>
</evidence>
<evidence type="ECO:0000256" key="13">
    <source>
        <dbReference type="PIRNR" id="PIRNR006769"/>
    </source>
</evidence>
<evidence type="ECO:0000256" key="3">
    <source>
        <dbReference type="ARBA" id="ARBA00004910"/>
    </source>
</evidence>
<evidence type="ECO:0000256" key="4">
    <source>
        <dbReference type="ARBA" id="ARBA00005259"/>
    </source>
</evidence>
<dbReference type="Proteomes" id="UP000005546">
    <property type="component" value="Unassembled WGS sequence"/>
</dbReference>
<dbReference type="Pfam" id="PF01872">
    <property type="entry name" value="RibD_C"/>
    <property type="match status" value="1"/>
</dbReference>
<evidence type="ECO:0000256" key="16">
    <source>
        <dbReference type="PIRSR" id="PIRSR006769-3"/>
    </source>
</evidence>
<dbReference type="RefSeq" id="WP_008626373.1">
    <property type="nucleotide sequence ID" value="NZ_GL883837.1"/>
</dbReference>
<evidence type="ECO:0000256" key="11">
    <source>
        <dbReference type="ARBA" id="ARBA00023002"/>
    </source>
</evidence>
<proteinExistence type="inferred from homology"/>
<dbReference type="GeneID" id="98397827"/>
<dbReference type="PROSITE" id="PS51747">
    <property type="entry name" value="CYT_DCMP_DEAMINASES_2"/>
    <property type="match status" value="1"/>
</dbReference>
<dbReference type="SUPFAM" id="SSF53927">
    <property type="entry name" value="Cytidine deaminase-like"/>
    <property type="match status" value="1"/>
</dbReference>
<dbReference type="GO" id="GO:0008703">
    <property type="term" value="F:5-amino-6-(5-phosphoribosylamino)uracil reductase activity"/>
    <property type="evidence" value="ECO:0007669"/>
    <property type="project" value="UniProtKB-EC"/>
</dbReference>
<evidence type="ECO:0000256" key="7">
    <source>
        <dbReference type="ARBA" id="ARBA00022723"/>
    </source>
</evidence>
<dbReference type="Gene3D" id="3.40.430.10">
    <property type="entry name" value="Dihydrofolate Reductase, subunit A"/>
    <property type="match status" value="1"/>
</dbReference>
<dbReference type="GO" id="GO:0009231">
    <property type="term" value="P:riboflavin biosynthetic process"/>
    <property type="evidence" value="ECO:0007669"/>
    <property type="project" value="UniProtKB-UniPathway"/>
</dbReference>
<dbReference type="HOGENOM" id="CLU_036590_1_1_10"/>
<dbReference type="GO" id="GO:0008835">
    <property type="term" value="F:diaminohydroxyphosphoribosylaminopyrimidine deaminase activity"/>
    <property type="evidence" value="ECO:0007669"/>
    <property type="project" value="UniProtKB-EC"/>
</dbReference>
<evidence type="ECO:0000313" key="18">
    <source>
        <dbReference type="EMBL" id="EGG54845.1"/>
    </source>
</evidence>
<organism evidence="18 19">
    <name type="scientific">Paraprevotella xylaniphila YIT 11841</name>
    <dbReference type="NCBI Taxonomy" id="762982"/>
    <lineage>
        <taxon>Bacteria</taxon>
        <taxon>Pseudomonadati</taxon>
        <taxon>Bacteroidota</taxon>
        <taxon>Bacteroidia</taxon>
        <taxon>Bacteroidales</taxon>
        <taxon>Prevotellaceae</taxon>
        <taxon>Paraprevotella</taxon>
    </lineage>
</organism>
<evidence type="ECO:0000256" key="10">
    <source>
        <dbReference type="ARBA" id="ARBA00022857"/>
    </source>
</evidence>
<keyword evidence="11 13" id="KW-0560">Oxidoreductase</keyword>
<keyword evidence="8 13" id="KW-0378">Hydrolase</keyword>
<comment type="pathway">
    <text evidence="2 13">Cofactor biosynthesis; riboflavin biosynthesis; 5-amino-6-(D-ribitylamino)uracil from GTP: step 2/4.</text>
</comment>
<dbReference type="PROSITE" id="PS00903">
    <property type="entry name" value="CYT_DCMP_DEAMINASES_1"/>
    <property type="match status" value="1"/>
</dbReference>
<dbReference type="STRING" id="762982.HMPREF9442_01339"/>
<evidence type="ECO:0000256" key="15">
    <source>
        <dbReference type="PIRSR" id="PIRSR006769-2"/>
    </source>
</evidence>
<evidence type="ECO:0000256" key="6">
    <source>
        <dbReference type="ARBA" id="ARBA00022619"/>
    </source>
</evidence>
<feature type="binding site" evidence="15">
    <location>
        <position position="212"/>
    </location>
    <ligand>
        <name>substrate</name>
    </ligand>
</feature>
<dbReference type="CDD" id="cd01284">
    <property type="entry name" value="Riboflavin_deaminase-reductase"/>
    <property type="match status" value="1"/>
</dbReference>
<dbReference type="InterPro" id="IPR024072">
    <property type="entry name" value="DHFR-like_dom_sf"/>
</dbReference>
<keyword evidence="7 13" id="KW-0479">Metal-binding</keyword>
<dbReference type="EC" id="1.1.1.193" evidence="13"/>
<feature type="binding site" evidence="15">
    <location>
        <position position="295"/>
    </location>
    <ligand>
        <name>substrate</name>
    </ligand>
</feature>
<dbReference type="eggNOG" id="COG1985">
    <property type="taxonomic scope" value="Bacteria"/>
</dbReference>
<keyword evidence="19" id="KW-1185">Reference proteome</keyword>
<dbReference type="InterPro" id="IPR050765">
    <property type="entry name" value="Riboflavin_Biosynth_HTPR"/>
</dbReference>
<dbReference type="PANTHER" id="PTHR38011">
    <property type="entry name" value="DIHYDROFOLATE REDUCTASE FAMILY PROTEIN (AFU_ORTHOLOGUE AFUA_8G06820)"/>
    <property type="match status" value="1"/>
</dbReference>
<dbReference type="InterPro" id="IPR016192">
    <property type="entry name" value="APOBEC/CMP_deaminase_Zn-bd"/>
</dbReference>
<comment type="similarity">
    <text evidence="5 13">In the C-terminal section; belongs to the HTP reductase family.</text>
</comment>
<gene>
    <name evidence="18" type="ORF">HMPREF9442_01339</name>
</gene>
<evidence type="ECO:0000259" key="17">
    <source>
        <dbReference type="PROSITE" id="PS51747"/>
    </source>
</evidence>
<dbReference type="EMBL" id="AFBR01000035">
    <property type="protein sequence ID" value="EGG54845.1"/>
    <property type="molecule type" value="Genomic_DNA"/>
</dbReference>
<dbReference type="Pfam" id="PF00383">
    <property type="entry name" value="dCMP_cyt_deam_1"/>
    <property type="match status" value="1"/>
</dbReference>
<feature type="active site" description="Proton donor" evidence="14">
    <location>
        <position position="53"/>
    </location>
</feature>
<evidence type="ECO:0000313" key="19">
    <source>
        <dbReference type="Proteomes" id="UP000005546"/>
    </source>
</evidence>
<feature type="binding site" evidence="15">
    <location>
        <begin position="297"/>
        <end position="303"/>
    </location>
    <ligand>
        <name>NADP(+)</name>
        <dbReference type="ChEBI" id="CHEBI:58349"/>
    </ligand>
</feature>
<evidence type="ECO:0000256" key="14">
    <source>
        <dbReference type="PIRSR" id="PIRSR006769-1"/>
    </source>
</evidence>
<dbReference type="SUPFAM" id="SSF53597">
    <property type="entry name" value="Dihydrofolate reductase-like"/>
    <property type="match status" value="1"/>
</dbReference>
<comment type="similarity">
    <text evidence="4 13">In the N-terminal section; belongs to the cytidine and deoxycytidylate deaminase family.</text>
</comment>
<feature type="binding site" evidence="16">
    <location>
        <position position="51"/>
    </location>
    <ligand>
        <name>Zn(2+)</name>
        <dbReference type="ChEBI" id="CHEBI:29105"/>
        <note>catalytic</note>
    </ligand>
</feature>
<dbReference type="InterPro" id="IPR004794">
    <property type="entry name" value="Eubact_RibD"/>
</dbReference>
<dbReference type="EC" id="3.5.4.26" evidence="13"/>
<feature type="binding site" evidence="15">
    <location>
        <position position="157"/>
    </location>
    <ligand>
        <name>NADP(+)</name>
        <dbReference type="ChEBI" id="CHEBI:58349"/>
    </ligand>
</feature>
<keyword evidence="10 13" id="KW-0521">NADP</keyword>
<feature type="binding site" evidence="15">
    <location>
        <position position="215"/>
    </location>
    <ligand>
        <name>substrate</name>
    </ligand>
</feature>
<dbReference type="GO" id="GO:0008270">
    <property type="term" value="F:zinc ion binding"/>
    <property type="evidence" value="ECO:0007669"/>
    <property type="project" value="InterPro"/>
</dbReference>
<dbReference type="PIRSF" id="PIRSF006769">
    <property type="entry name" value="RibD"/>
    <property type="match status" value="1"/>
</dbReference>
<reference evidence="18 19" key="1">
    <citation type="submission" date="2011-02" db="EMBL/GenBank/DDBJ databases">
        <authorList>
            <person name="Weinstock G."/>
            <person name="Sodergren E."/>
            <person name="Clifton S."/>
            <person name="Fulton L."/>
            <person name="Fulton B."/>
            <person name="Courtney L."/>
            <person name="Fronick C."/>
            <person name="Harrison M."/>
            <person name="Strong C."/>
            <person name="Farmer C."/>
            <person name="Delahaunty K."/>
            <person name="Markovic C."/>
            <person name="Hall O."/>
            <person name="Minx P."/>
            <person name="Tomlinson C."/>
            <person name="Mitreva M."/>
            <person name="Hou S."/>
            <person name="Chen J."/>
            <person name="Wollam A."/>
            <person name="Pepin K.H."/>
            <person name="Johnson M."/>
            <person name="Bhonagiri V."/>
            <person name="Zhang X."/>
            <person name="Suruliraj S."/>
            <person name="Warren W."/>
            <person name="Chinwalla A."/>
            <person name="Mardis E.R."/>
            <person name="Wilson R.K."/>
        </authorList>
    </citation>
    <scope>NUCLEOTIDE SEQUENCE [LARGE SCALE GENOMIC DNA]</scope>
    <source>
        <strain evidence="18 19">YIT 11841</strain>
    </source>
</reference>
<feature type="domain" description="CMP/dCMP-type deaminase" evidence="17">
    <location>
        <begin position="2"/>
        <end position="126"/>
    </location>
</feature>
<feature type="binding site" evidence="15">
    <location>
        <position position="208"/>
    </location>
    <ligand>
        <name>NADP(+)</name>
        <dbReference type="ChEBI" id="CHEBI:58349"/>
    </ligand>
</feature>
<comment type="catalytic activity">
    <reaction evidence="13">
        <text>2,5-diamino-6-hydroxy-4-(5-phosphoribosylamino)-pyrimidine + H2O + H(+) = 5-amino-6-(5-phospho-D-ribosylamino)uracil + NH4(+)</text>
        <dbReference type="Rhea" id="RHEA:21868"/>
        <dbReference type="ChEBI" id="CHEBI:15377"/>
        <dbReference type="ChEBI" id="CHEBI:15378"/>
        <dbReference type="ChEBI" id="CHEBI:28938"/>
        <dbReference type="ChEBI" id="CHEBI:58453"/>
        <dbReference type="ChEBI" id="CHEBI:58614"/>
        <dbReference type="EC" id="3.5.4.26"/>
    </reaction>
</comment>
<evidence type="ECO:0000256" key="12">
    <source>
        <dbReference type="ARBA" id="ARBA00023268"/>
    </source>
</evidence>
<comment type="caution">
    <text evidence="18">The sequence shown here is derived from an EMBL/GenBank/DDBJ whole genome shotgun (WGS) entry which is preliminary data.</text>
</comment>
<dbReference type="InterPro" id="IPR002734">
    <property type="entry name" value="RibDG_C"/>
</dbReference>
<comment type="pathway">
    <text evidence="3 13">Cofactor biosynthesis; riboflavin biosynthesis; 5-amino-6-(D-ribitylamino)uracil from GTP: step 3/4.</text>
</comment>
<dbReference type="OrthoDB" id="9800865at2"/>
<dbReference type="InterPro" id="IPR016193">
    <property type="entry name" value="Cytidine_deaminase-like"/>
</dbReference>
<evidence type="ECO:0000256" key="1">
    <source>
        <dbReference type="ARBA" id="ARBA00002151"/>
    </source>
</evidence>
<evidence type="ECO:0000256" key="9">
    <source>
        <dbReference type="ARBA" id="ARBA00022833"/>
    </source>
</evidence>
<feature type="binding site" evidence="15">
    <location>
        <position position="204"/>
    </location>
    <ligand>
        <name>NADP(+)</name>
        <dbReference type="ChEBI" id="CHEBI:58349"/>
    </ligand>
</feature>
<dbReference type="Gene3D" id="3.40.140.10">
    <property type="entry name" value="Cytidine Deaminase, domain 2"/>
    <property type="match status" value="1"/>
</dbReference>
<feature type="binding site" evidence="16">
    <location>
        <position position="87"/>
    </location>
    <ligand>
        <name>Zn(2+)</name>
        <dbReference type="ChEBI" id="CHEBI:29105"/>
        <note>catalytic</note>
    </ligand>
</feature>
<keyword evidence="6 13" id="KW-0686">Riboflavin biosynthesis</keyword>
<evidence type="ECO:0000256" key="2">
    <source>
        <dbReference type="ARBA" id="ARBA00004882"/>
    </source>
</evidence>
<comment type="catalytic activity">
    <reaction evidence="13">
        <text>5-amino-6-(5-phospho-D-ribitylamino)uracil + NADP(+) = 5-amino-6-(5-phospho-D-ribosylamino)uracil + NADPH + H(+)</text>
        <dbReference type="Rhea" id="RHEA:17845"/>
        <dbReference type="ChEBI" id="CHEBI:15378"/>
        <dbReference type="ChEBI" id="CHEBI:57783"/>
        <dbReference type="ChEBI" id="CHEBI:58349"/>
        <dbReference type="ChEBI" id="CHEBI:58421"/>
        <dbReference type="ChEBI" id="CHEBI:58453"/>
        <dbReference type="EC" id="1.1.1.193"/>
    </reaction>
</comment>
<dbReference type="UniPathway" id="UPA00275">
    <property type="reaction ID" value="UER00401"/>
</dbReference>
<protein>
    <recommendedName>
        <fullName evidence="13">Riboflavin biosynthesis protein RibD</fullName>
    </recommendedName>
    <domain>
        <recommendedName>
            <fullName evidence="13">Diaminohydroxyphosphoribosylaminopyrimidine deaminase</fullName>
            <shortName evidence="13">DRAP deaminase</shortName>
            <ecNumber evidence="13">3.5.4.26</ecNumber>
        </recommendedName>
        <alternativeName>
            <fullName evidence="13">Riboflavin-specific deaminase</fullName>
        </alternativeName>
    </domain>
    <domain>
        <recommendedName>
            <fullName evidence="13">5-amino-6-(5-phosphoribosylamino)uracil reductase</fullName>
            <ecNumber evidence="13">1.1.1.193</ecNumber>
        </recommendedName>
        <alternativeName>
            <fullName evidence="13">HTP reductase</fullName>
        </alternativeName>
    </domain>
</protein>
<feature type="binding site" evidence="16">
    <location>
        <position position="78"/>
    </location>
    <ligand>
        <name>Zn(2+)</name>
        <dbReference type="ChEBI" id="CHEBI:29105"/>
        <note>catalytic</note>
    </ligand>
</feature>
<dbReference type="FunFam" id="3.40.140.10:FF:000025">
    <property type="entry name" value="Riboflavin biosynthesis protein RibD"/>
    <property type="match status" value="1"/>
</dbReference>
<evidence type="ECO:0000256" key="8">
    <source>
        <dbReference type="ARBA" id="ARBA00022801"/>
    </source>
</evidence>
<name>F3QT24_9BACT</name>